<dbReference type="GO" id="GO:0005524">
    <property type="term" value="F:ATP binding"/>
    <property type="evidence" value="ECO:0007669"/>
    <property type="project" value="UniProtKB-KW"/>
</dbReference>
<dbReference type="InterPro" id="IPR003439">
    <property type="entry name" value="ABC_transporter-like_ATP-bd"/>
</dbReference>
<dbReference type="Gene3D" id="3.40.50.300">
    <property type="entry name" value="P-loop containing nucleotide triphosphate hydrolases"/>
    <property type="match status" value="2"/>
</dbReference>
<feature type="compositionally biased region" description="Low complexity" evidence="5">
    <location>
        <begin position="190"/>
        <end position="199"/>
    </location>
</feature>
<accession>F8E2T9</accession>
<gene>
    <name evidence="7" type="ordered locus">CRES_0274</name>
</gene>
<evidence type="ECO:0000256" key="1">
    <source>
        <dbReference type="ARBA" id="ARBA00005417"/>
    </source>
</evidence>
<proteinExistence type="inferred from homology"/>
<dbReference type="GO" id="GO:0016887">
    <property type="term" value="F:ATP hydrolysis activity"/>
    <property type="evidence" value="ECO:0007669"/>
    <property type="project" value="InterPro"/>
</dbReference>
<dbReference type="GO" id="GO:0042626">
    <property type="term" value="F:ATPase-coupled transmembrane transporter activity"/>
    <property type="evidence" value="ECO:0007669"/>
    <property type="project" value="TreeGrafter"/>
</dbReference>
<dbReference type="OrthoDB" id="501320at2"/>
<dbReference type="InterPro" id="IPR027417">
    <property type="entry name" value="P-loop_NTPase"/>
</dbReference>
<dbReference type="AlphaFoldDB" id="F8E2T9"/>
<evidence type="ECO:0000256" key="5">
    <source>
        <dbReference type="SAM" id="MobiDB-lite"/>
    </source>
</evidence>
<organism evidence="7 8">
    <name type="scientific">Corynebacterium resistens (strain DSM 45100 / JCM 12819 / GTC 2026 / SICGH 158)</name>
    <dbReference type="NCBI Taxonomy" id="662755"/>
    <lineage>
        <taxon>Bacteria</taxon>
        <taxon>Bacillati</taxon>
        <taxon>Actinomycetota</taxon>
        <taxon>Actinomycetes</taxon>
        <taxon>Mycobacteriales</taxon>
        <taxon>Corynebacteriaceae</taxon>
        <taxon>Corynebacterium</taxon>
    </lineage>
</organism>
<sequence>MPITEYIWAESGTGLSEHAWKRAESTGAAWVGNEASAHISLLRSTVTEELAFGMEQRGVPREQMQARIDEVLSTWGLLTHAEQHPSRLSTGQTRRLAIAGALLSGADSLVLDCPLDGFDASAVATLRHTLAAFPGEVTVYDRGRSSLSDAATRQLRLTSSGELVEDEAPGPVVPDSGRGRLSVAPGSRGGAASRIGASRTTVDGDDKSGEVSGGVHDDRDAVLVGRGVRIPRGAGEVGPIDIIANAGEVTHLQGPNGCGKTSLFLAALGLVPHHGELVRPQDMPGWAPTAMDAALARRTVLEELAYGVDREAAEAVVEFAGLQQWAETHPLDVPSSWRRIVLVAAAMVRAPQLILLDEPTVGLDWEGYGRLADLMHRYADGEYHRLRGVNMGSADAQCQDARPSDRTGSATQLPAVLWTCHDHDFASAVSDARITWPP</sequence>
<reference evidence="7 8" key="1">
    <citation type="journal article" date="2012" name="BMC Genomics">
        <title>Complete genome sequence, lifestyle, and multi-drug resistance of the human pathogen Corynebacterium resistens DSM 45100 isolated from blood samples of a leukemia patient.</title>
        <authorList>
            <person name="Schroder J."/>
            <person name="Maus I."/>
            <person name="Meyer K."/>
            <person name="Wordemann S."/>
            <person name="Blom J."/>
            <person name="Jaenicke S."/>
            <person name="Schneider J."/>
            <person name="Trost E."/>
            <person name="Tauch A."/>
        </authorList>
    </citation>
    <scope>NUCLEOTIDE SEQUENCE [LARGE SCALE GENOMIC DNA]</scope>
    <source>
        <strain evidence="8">DSM 45100 / JCM 12819 / CCUG 50093 / GTC 2026 / SICGH 158</strain>
    </source>
</reference>
<keyword evidence="4 7" id="KW-0067">ATP-binding</keyword>
<dbReference type="GO" id="GO:0043190">
    <property type="term" value="C:ATP-binding cassette (ABC) transporter complex"/>
    <property type="evidence" value="ECO:0007669"/>
    <property type="project" value="TreeGrafter"/>
</dbReference>
<feature type="region of interest" description="Disordered" evidence="5">
    <location>
        <begin position="159"/>
        <end position="217"/>
    </location>
</feature>
<dbReference type="EC" id="3.6.3.-" evidence="7"/>
<dbReference type="STRING" id="662755.CRES_0274"/>
<dbReference type="eggNOG" id="COG3845">
    <property type="taxonomic scope" value="Bacteria"/>
</dbReference>
<feature type="compositionally biased region" description="Basic and acidic residues" evidence="5">
    <location>
        <begin position="202"/>
        <end position="217"/>
    </location>
</feature>
<evidence type="ECO:0000259" key="6">
    <source>
        <dbReference type="PROSITE" id="PS50893"/>
    </source>
</evidence>
<keyword evidence="7" id="KW-0378">Hydrolase</keyword>
<keyword evidence="3" id="KW-0547">Nucleotide-binding</keyword>
<keyword evidence="2" id="KW-0813">Transport</keyword>
<dbReference type="SUPFAM" id="SSF52540">
    <property type="entry name" value="P-loop containing nucleoside triphosphate hydrolases"/>
    <property type="match status" value="2"/>
</dbReference>
<dbReference type="PROSITE" id="PS50893">
    <property type="entry name" value="ABC_TRANSPORTER_2"/>
    <property type="match status" value="1"/>
</dbReference>
<evidence type="ECO:0000256" key="2">
    <source>
        <dbReference type="ARBA" id="ARBA00022448"/>
    </source>
</evidence>
<dbReference type="RefSeq" id="WP_013887665.1">
    <property type="nucleotide sequence ID" value="NC_015673.1"/>
</dbReference>
<evidence type="ECO:0000313" key="7">
    <source>
        <dbReference type="EMBL" id="AEI08637.1"/>
    </source>
</evidence>
<name>F8E2T9_CORRG</name>
<evidence type="ECO:0000256" key="3">
    <source>
        <dbReference type="ARBA" id="ARBA00022741"/>
    </source>
</evidence>
<keyword evidence="8" id="KW-1185">Reference proteome</keyword>
<dbReference type="PANTHER" id="PTHR43553">
    <property type="entry name" value="HEAVY METAL TRANSPORTER"/>
    <property type="match status" value="1"/>
</dbReference>
<dbReference type="Proteomes" id="UP000000492">
    <property type="component" value="Chromosome"/>
</dbReference>
<dbReference type="EMBL" id="CP002857">
    <property type="protein sequence ID" value="AEI08637.1"/>
    <property type="molecule type" value="Genomic_DNA"/>
</dbReference>
<dbReference type="InterPro" id="IPR050095">
    <property type="entry name" value="ECF_ABC_transporter_ATP-bd"/>
</dbReference>
<dbReference type="HOGENOM" id="CLU_050995_0_0_11"/>
<dbReference type="Pfam" id="PF00005">
    <property type="entry name" value="ABC_tran"/>
    <property type="match status" value="2"/>
</dbReference>
<comment type="similarity">
    <text evidence="1">Belongs to the ABC transporter superfamily.</text>
</comment>
<dbReference type="KEGG" id="crd:CRES_0274"/>
<feature type="domain" description="ABC transporter" evidence="6">
    <location>
        <begin position="222"/>
        <end position="437"/>
    </location>
</feature>
<evidence type="ECO:0000256" key="4">
    <source>
        <dbReference type="ARBA" id="ARBA00022840"/>
    </source>
</evidence>
<protein>
    <submittedName>
        <fullName evidence="7">ABC transport system ATP-binding protein</fullName>
        <ecNumber evidence="7">3.6.3.-</ecNumber>
    </submittedName>
</protein>
<evidence type="ECO:0000313" key="8">
    <source>
        <dbReference type="Proteomes" id="UP000000492"/>
    </source>
</evidence>